<feature type="compositionally biased region" description="Basic residues" evidence="1">
    <location>
        <begin position="1"/>
        <end position="12"/>
    </location>
</feature>
<feature type="region of interest" description="Disordered" evidence="1">
    <location>
        <begin position="1"/>
        <end position="22"/>
    </location>
</feature>
<evidence type="ECO:0000313" key="2">
    <source>
        <dbReference type="EMBL" id="OHE93742.1"/>
    </source>
</evidence>
<evidence type="ECO:0000313" key="3">
    <source>
        <dbReference type="Proteomes" id="UP000176998"/>
    </source>
</evidence>
<sequence>MRSVLPRHRLQRSNRSNRDRQMQRNMLLLLRQLPASGPSATGSLGPTVTCTI</sequence>
<comment type="caution">
    <text evidence="2">The sequence shown here is derived from an EMBL/GenBank/DDBJ whole genome shotgun (WGS) entry which is preliminary data.</text>
</comment>
<organism evidence="2 3">
    <name type="scientific">Colletotrichum orchidophilum</name>
    <dbReference type="NCBI Taxonomy" id="1209926"/>
    <lineage>
        <taxon>Eukaryota</taxon>
        <taxon>Fungi</taxon>
        <taxon>Dikarya</taxon>
        <taxon>Ascomycota</taxon>
        <taxon>Pezizomycotina</taxon>
        <taxon>Sordariomycetes</taxon>
        <taxon>Hypocreomycetidae</taxon>
        <taxon>Glomerellales</taxon>
        <taxon>Glomerellaceae</taxon>
        <taxon>Colletotrichum</taxon>
    </lineage>
</organism>
<dbReference type="AlphaFoldDB" id="A0A1G4AXG6"/>
<dbReference type="EMBL" id="MJBS01000113">
    <property type="protein sequence ID" value="OHE93742.1"/>
    <property type="molecule type" value="Genomic_DNA"/>
</dbReference>
<accession>A0A1G4AXG6</accession>
<name>A0A1G4AXG6_9PEZI</name>
<proteinExistence type="predicted"/>
<gene>
    <name evidence="2" type="ORF">CORC01_10969</name>
</gene>
<dbReference type="GeneID" id="34564106"/>
<evidence type="ECO:0000256" key="1">
    <source>
        <dbReference type="SAM" id="MobiDB-lite"/>
    </source>
</evidence>
<protein>
    <submittedName>
        <fullName evidence="2">Uncharacterized protein</fullName>
    </submittedName>
</protein>
<dbReference type="Proteomes" id="UP000176998">
    <property type="component" value="Unassembled WGS sequence"/>
</dbReference>
<keyword evidence="3" id="KW-1185">Reference proteome</keyword>
<dbReference type="RefSeq" id="XP_022470906.1">
    <property type="nucleotide sequence ID" value="XM_022622596.1"/>
</dbReference>
<reference evidence="2 3" key="1">
    <citation type="submission" date="2016-09" db="EMBL/GenBank/DDBJ databases">
        <authorList>
            <person name="Capua I."/>
            <person name="De Benedictis P."/>
            <person name="Joannis T."/>
            <person name="Lombin L.H."/>
            <person name="Cattoli G."/>
        </authorList>
    </citation>
    <scope>NUCLEOTIDE SEQUENCE [LARGE SCALE GENOMIC DNA]</scope>
    <source>
        <strain evidence="2 3">IMI 309357</strain>
    </source>
</reference>